<dbReference type="EMBL" id="MCGG01000017">
    <property type="protein sequence ID" value="OEJ68127.1"/>
    <property type="molecule type" value="Genomic_DNA"/>
</dbReference>
<dbReference type="Gene3D" id="1.10.3210.10">
    <property type="entry name" value="Hypothetical protein af1432"/>
    <property type="match status" value="1"/>
</dbReference>
<name>A0A1E5QA94_9PROT</name>
<dbReference type="PANTHER" id="PTHR43155">
    <property type="entry name" value="CYCLIC DI-GMP PHOSPHODIESTERASE PA4108-RELATED"/>
    <property type="match status" value="1"/>
</dbReference>
<dbReference type="CDD" id="cd00077">
    <property type="entry name" value="HDc"/>
    <property type="match status" value="1"/>
</dbReference>
<keyword evidence="2" id="KW-0378">Hydrolase</keyword>
<reference evidence="3" key="1">
    <citation type="submission" date="2016-07" db="EMBL/GenBank/DDBJ databases">
        <authorList>
            <person name="Florea S."/>
            <person name="Webb J.S."/>
            <person name="Jaromczyk J."/>
            <person name="Schardl C.L."/>
        </authorList>
    </citation>
    <scope>NUCLEOTIDE SEQUENCE [LARGE SCALE GENOMIC DNA]</scope>
    <source>
        <strain evidence="3">MV-1</strain>
    </source>
</reference>
<evidence type="ECO:0000259" key="1">
    <source>
        <dbReference type="PROSITE" id="PS51832"/>
    </source>
</evidence>
<dbReference type="RefSeq" id="WP_069957455.1">
    <property type="nucleotide sequence ID" value="NZ_MCGG01000017.1"/>
</dbReference>
<accession>A0A1E5QA94</accession>
<dbReference type="InterPro" id="IPR003607">
    <property type="entry name" value="HD/PDEase_dom"/>
</dbReference>
<dbReference type="OrthoDB" id="9176789at2"/>
<sequence>MELEDQIFNTLLKYTKALSIALGYRDILTRLHSERVNGLSMKIGEYCGLAKNEANILNIASSFHDIGKIGIPDHILFKPSQFDEDEWEIMKKHSEIGEKIMVGTELEGSQQAALLIRHHHEHYNGMGYPDKLIGEKIPVFSRIISIADSYDAMAVTRSYHHARTHSEIMVILHEESGKKHDPELMRVFCKIIESSAFRAKKS</sequence>
<dbReference type="SUPFAM" id="SSF109604">
    <property type="entry name" value="HD-domain/PDEase-like"/>
    <property type="match status" value="1"/>
</dbReference>
<dbReference type="PANTHER" id="PTHR43155:SF2">
    <property type="entry name" value="CYCLIC DI-GMP PHOSPHODIESTERASE PA4108"/>
    <property type="match status" value="1"/>
</dbReference>
<gene>
    <name evidence="2" type="ORF">BEN30_07055</name>
</gene>
<protein>
    <submittedName>
        <fullName evidence="2">Phosphohydrolase</fullName>
    </submittedName>
</protein>
<organism evidence="2 3">
    <name type="scientific">Magnetovibrio blakemorei</name>
    <dbReference type="NCBI Taxonomy" id="28181"/>
    <lineage>
        <taxon>Bacteria</taxon>
        <taxon>Pseudomonadati</taxon>
        <taxon>Pseudomonadota</taxon>
        <taxon>Alphaproteobacteria</taxon>
        <taxon>Rhodospirillales</taxon>
        <taxon>Magnetovibrionaceae</taxon>
        <taxon>Magnetovibrio</taxon>
    </lineage>
</organism>
<dbReference type="InterPro" id="IPR037522">
    <property type="entry name" value="HD_GYP_dom"/>
</dbReference>
<evidence type="ECO:0000313" key="3">
    <source>
        <dbReference type="Proteomes" id="UP000095347"/>
    </source>
</evidence>
<dbReference type="AlphaFoldDB" id="A0A1E5QA94"/>
<dbReference type="Pfam" id="PF13487">
    <property type="entry name" value="HD_5"/>
    <property type="match status" value="1"/>
</dbReference>
<dbReference type="GO" id="GO:0008081">
    <property type="term" value="F:phosphoric diester hydrolase activity"/>
    <property type="evidence" value="ECO:0007669"/>
    <property type="project" value="UniProtKB-ARBA"/>
</dbReference>
<evidence type="ECO:0000313" key="2">
    <source>
        <dbReference type="EMBL" id="OEJ68127.1"/>
    </source>
</evidence>
<keyword evidence="3" id="KW-1185">Reference proteome</keyword>
<dbReference type="STRING" id="28181.BEN30_07055"/>
<dbReference type="Proteomes" id="UP000095347">
    <property type="component" value="Unassembled WGS sequence"/>
</dbReference>
<proteinExistence type="predicted"/>
<feature type="domain" description="HD-GYP" evidence="1">
    <location>
        <begin position="7"/>
        <end position="202"/>
    </location>
</feature>
<dbReference type="PROSITE" id="PS51832">
    <property type="entry name" value="HD_GYP"/>
    <property type="match status" value="1"/>
</dbReference>
<comment type="caution">
    <text evidence="2">The sequence shown here is derived from an EMBL/GenBank/DDBJ whole genome shotgun (WGS) entry which is preliminary data.</text>
</comment>